<keyword evidence="1" id="KW-0812">Transmembrane</keyword>
<reference evidence="2 3" key="1">
    <citation type="submission" date="2018-08" db="EMBL/GenBank/DDBJ databases">
        <title>Actinomadura jelena sp. nov., a novel Actinomycete isolated from soil in Chad.</title>
        <authorList>
            <person name="Shi L."/>
        </authorList>
    </citation>
    <scope>NUCLEOTIDE SEQUENCE [LARGE SCALE GENOMIC DNA]</scope>
    <source>
        <strain evidence="2 3">NEAU-G17</strain>
    </source>
</reference>
<keyword evidence="1" id="KW-1133">Transmembrane helix</keyword>
<accession>A0A372JRK2</accession>
<feature type="transmembrane region" description="Helical" evidence="1">
    <location>
        <begin position="77"/>
        <end position="102"/>
    </location>
</feature>
<organism evidence="2 3">
    <name type="scientific">Actinomadura logoneensis</name>
    <dbReference type="NCBI Taxonomy" id="2293572"/>
    <lineage>
        <taxon>Bacteria</taxon>
        <taxon>Bacillati</taxon>
        <taxon>Actinomycetota</taxon>
        <taxon>Actinomycetes</taxon>
        <taxon>Streptosporangiales</taxon>
        <taxon>Thermomonosporaceae</taxon>
        <taxon>Actinomadura</taxon>
    </lineage>
</organism>
<protein>
    <submittedName>
        <fullName evidence="2">Uncharacterized protein</fullName>
    </submittedName>
</protein>
<gene>
    <name evidence="2" type="ORF">DZF91_08990</name>
</gene>
<feature type="transmembrane region" description="Helical" evidence="1">
    <location>
        <begin position="138"/>
        <end position="159"/>
    </location>
</feature>
<feature type="transmembrane region" description="Helical" evidence="1">
    <location>
        <begin position="12"/>
        <end position="30"/>
    </location>
</feature>
<proteinExistence type="predicted"/>
<evidence type="ECO:0000313" key="3">
    <source>
        <dbReference type="Proteomes" id="UP000261811"/>
    </source>
</evidence>
<evidence type="ECO:0000256" key="1">
    <source>
        <dbReference type="SAM" id="Phobius"/>
    </source>
</evidence>
<dbReference type="AlphaFoldDB" id="A0A372JRK2"/>
<keyword evidence="3" id="KW-1185">Reference proteome</keyword>
<dbReference type="OrthoDB" id="4259386at2"/>
<dbReference type="Proteomes" id="UP000261811">
    <property type="component" value="Unassembled WGS sequence"/>
</dbReference>
<dbReference type="EMBL" id="QURH01000174">
    <property type="protein sequence ID" value="RFU41988.1"/>
    <property type="molecule type" value="Genomic_DNA"/>
</dbReference>
<feature type="transmembrane region" description="Helical" evidence="1">
    <location>
        <begin position="108"/>
        <end position="126"/>
    </location>
</feature>
<keyword evidence="1" id="KW-0472">Membrane</keyword>
<sequence length="161" mass="16503">MRVEVATERLKERIYATITMIAVTAGLALSGHTGPAGAALSVTGTAAGLWLATLVSDGQAHMTVHGSRPDRRGILRSLYITSPLLLSAVSPLLLIGVSAMGLMAPRTALLTAVALDVLSLFIWGYVSGRRMGGRPAVALVAGVLDLLIGGAVVAVKLLAGH</sequence>
<evidence type="ECO:0000313" key="2">
    <source>
        <dbReference type="EMBL" id="RFU41988.1"/>
    </source>
</evidence>
<comment type="caution">
    <text evidence="2">The sequence shown here is derived from an EMBL/GenBank/DDBJ whole genome shotgun (WGS) entry which is preliminary data.</text>
</comment>
<name>A0A372JRK2_9ACTN</name>
<feature type="transmembrane region" description="Helical" evidence="1">
    <location>
        <begin position="36"/>
        <end position="56"/>
    </location>
</feature>